<keyword evidence="2" id="KW-1185">Reference proteome</keyword>
<organism evidence="1 2">
    <name type="scientific">Microvirga lupini</name>
    <dbReference type="NCBI Taxonomy" id="420324"/>
    <lineage>
        <taxon>Bacteria</taxon>
        <taxon>Pseudomonadati</taxon>
        <taxon>Pseudomonadota</taxon>
        <taxon>Alphaproteobacteria</taxon>
        <taxon>Hyphomicrobiales</taxon>
        <taxon>Methylobacteriaceae</taxon>
        <taxon>Microvirga</taxon>
    </lineage>
</organism>
<evidence type="ECO:0000313" key="1">
    <source>
        <dbReference type="EMBL" id="MBB3020634.1"/>
    </source>
</evidence>
<proteinExistence type="predicted"/>
<dbReference type="RefSeq" id="WP_183452813.1">
    <property type="nucleotide sequence ID" value="NZ_JACHWB010000005.1"/>
</dbReference>
<dbReference type="EMBL" id="JACHWB010000005">
    <property type="protein sequence ID" value="MBB3020634.1"/>
    <property type="molecule type" value="Genomic_DNA"/>
</dbReference>
<dbReference type="AlphaFoldDB" id="A0A7W4VNV6"/>
<protein>
    <submittedName>
        <fullName evidence="1">Uncharacterized protein</fullName>
    </submittedName>
</protein>
<dbReference type="Proteomes" id="UP000532010">
    <property type="component" value="Unassembled WGS sequence"/>
</dbReference>
<accession>A0A7W4VNV6</accession>
<reference evidence="1 2" key="1">
    <citation type="submission" date="2020-08" db="EMBL/GenBank/DDBJ databases">
        <title>The Agave Microbiome: Exploring the role of microbial communities in plant adaptations to desert environments.</title>
        <authorList>
            <person name="Partida-Martinez L.P."/>
        </authorList>
    </citation>
    <scope>NUCLEOTIDE SEQUENCE [LARGE SCALE GENOMIC DNA]</scope>
    <source>
        <strain evidence="1 2">AT3.9</strain>
    </source>
</reference>
<evidence type="ECO:0000313" key="2">
    <source>
        <dbReference type="Proteomes" id="UP000532010"/>
    </source>
</evidence>
<comment type="caution">
    <text evidence="1">The sequence shown here is derived from an EMBL/GenBank/DDBJ whole genome shotgun (WGS) entry which is preliminary data.</text>
</comment>
<name>A0A7W4VNV6_9HYPH</name>
<sequence length="258" mass="27474">MSQPTLGQWGLHPTGPGSGAQVAARANATFNALLSEHSGATEPIYKVVGTTWADTSAAGKITRKYWTGSAWRTLMVIDTATGSITLTGSGWREIYNIRTTAVGGAIIIPIPSDVYKLHIEASFFTTVADTFVMGRISQDNGTTYLQAADQYRARYGGSNGAAWFASGDVTESYMRVGAAAGPTVPAITSIEIDLWNDLAASKGTTWRSEHSGFHSTQFNNVNLSSGYTRNQTGRPTHLMLYPLSGQIAAGSTVIVEGR</sequence>
<gene>
    <name evidence="1" type="ORF">FHR70_003720</name>
</gene>